<dbReference type="InterPro" id="IPR051058">
    <property type="entry name" value="GDSL_Est/Lipase"/>
</dbReference>
<comment type="similarity">
    <text evidence="1">Belongs to the 'GDSL' lipolytic enzyme family.</text>
</comment>
<protein>
    <submittedName>
        <fullName evidence="4">Uncharacterized protein</fullName>
    </submittedName>
</protein>
<evidence type="ECO:0000256" key="3">
    <source>
        <dbReference type="SAM" id="MobiDB-lite"/>
    </source>
</evidence>
<dbReference type="InterPro" id="IPR036514">
    <property type="entry name" value="SGNH_hydro_sf"/>
</dbReference>
<evidence type="ECO:0000256" key="1">
    <source>
        <dbReference type="ARBA" id="ARBA00008668"/>
    </source>
</evidence>
<dbReference type="EMBL" id="BSDZ01000009">
    <property type="protein sequence ID" value="GLI61124.1"/>
    <property type="molecule type" value="Genomic_DNA"/>
</dbReference>
<gene>
    <name evidence="4" type="ORF">VaNZ11_003398</name>
</gene>
<evidence type="ECO:0000313" key="4">
    <source>
        <dbReference type="EMBL" id="GLI61124.1"/>
    </source>
</evidence>
<reference evidence="4 5" key="1">
    <citation type="journal article" date="2023" name="IScience">
        <title>Expanded male sex-determining region conserved during the evolution of homothallism in the green alga Volvox.</title>
        <authorList>
            <person name="Yamamoto K."/>
            <person name="Matsuzaki R."/>
            <person name="Mahakham W."/>
            <person name="Heman W."/>
            <person name="Sekimoto H."/>
            <person name="Kawachi M."/>
            <person name="Minakuchi Y."/>
            <person name="Toyoda A."/>
            <person name="Nozaki H."/>
        </authorList>
    </citation>
    <scope>NUCLEOTIDE SEQUENCE [LARGE SCALE GENOMIC DNA]</scope>
    <source>
        <strain evidence="4 5">NIES-4468</strain>
    </source>
</reference>
<keyword evidence="2" id="KW-0378">Hydrolase</keyword>
<proteinExistence type="inferred from homology"/>
<dbReference type="Pfam" id="PF00657">
    <property type="entry name" value="Lipase_GDSL"/>
    <property type="match status" value="1"/>
</dbReference>
<feature type="region of interest" description="Disordered" evidence="3">
    <location>
        <begin position="33"/>
        <end position="54"/>
    </location>
</feature>
<feature type="non-terminal residue" evidence="4">
    <location>
        <position position="1"/>
    </location>
</feature>
<dbReference type="InterPro" id="IPR001087">
    <property type="entry name" value="GDSL"/>
</dbReference>
<evidence type="ECO:0000313" key="5">
    <source>
        <dbReference type="Proteomes" id="UP001165090"/>
    </source>
</evidence>
<dbReference type="SUPFAM" id="SSF52266">
    <property type="entry name" value="SGNH hydrolase"/>
    <property type="match status" value="1"/>
</dbReference>
<dbReference type="PANTHER" id="PTHR45648">
    <property type="entry name" value="GDSL LIPASE/ACYLHYDROLASE FAMILY PROTEIN (AFU_ORTHOLOGUE AFUA_4G14700)"/>
    <property type="match status" value="1"/>
</dbReference>
<name>A0ABQ5RUJ2_9CHLO</name>
<dbReference type="Proteomes" id="UP001165090">
    <property type="component" value="Unassembled WGS sequence"/>
</dbReference>
<dbReference type="Gene3D" id="3.40.50.1110">
    <property type="entry name" value="SGNH hydrolase"/>
    <property type="match status" value="1"/>
</dbReference>
<dbReference type="PANTHER" id="PTHR45648:SF22">
    <property type="entry name" value="GDSL LIPASE_ACYLHYDROLASE FAMILY PROTEIN (AFU_ORTHOLOGUE AFUA_4G14700)"/>
    <property type="match status" value="1"/>
</dbReference>
<sequence length="362" mass="39067">PTLGKMMTLITRIGTFTILAISLLVVSAQAARRSPSFPPPARPPPRSTSRRPPPKIVSAKYSLVFFGDSLTDSGNVFDAAGVPDPKIYFKGRFTNGPNWADIMLKTMQNSVKDKQFVRSYNYAYGGATACTNPAQSYPFIKDLTGQVGDFAADVQRGKIRLTGTKTLVFQYIGVDDFLTYFGSLLKSNGTPTAEGAAKVLQDTVACRVAGTAAAATVTGVTDIVILPLAPLHMSSIVPPEYRDLLLKVEAASADATLAAMVKLNNTLAAAPANTPGAGVRIWVLGDTRWVTNGASKVNPPFLHIEEPCFVQPVSSLVITPGIQVCTDPENYFFYDQVHPTTRFHNWFANQGVIPRLQSLQLL</sequence>
<accession>A0ABQ5RUJ2</accession>
<keyword evidence="5" id="KW-1185">Reference proteome</keyword>
<feature type="compositionally biased region" description="Pro residues" evidence="3">
    <location>
        <begin position="36"/>
        <end position="46"/>
    </location>
</feature>
<organism evidence="4 5">
    <name type="scientific">Volvox africanus</name>
    <dbReference type="NCBI Taxonomy" id="51714"/>
    <lineage>
        <taxon>Eukaryota</taxon>
        <taxon>Viridiplantae</taxon>
        <taxon>Chlorophyta</taxon>
        <taxon>core chlorophytes</taxon>
        <taxon>Chlorophyceae</taxon>
        <taxon>CS clade</taxon>
        <taxon>Chlamydomonadales</taxon>
        <taxon>Volvocaceae</taxon>
        <taxon>Volvox</taxon>
    </lineage>
</organism>
<comment type="caution">
    <text evidence="4">The sequence shown here is derived from an EMBL/GenBank/DDBJ whole genome shotgun (WGS) entry which is preliminary data.</text>
</comment>
<evidence type="ECO:0000256" key="2">
    <source>
        <dbReference type="ARBA" id="ARBA00022801"/>
    </source>
</evidence>